<evidence type="ECO:0000313" key="5">
    <source>
        <dbReference type="Proteomes" id="UP000535491"/>
    </source>
</evidence>
<comment type="caution">
    <text evidence="4">The sequence shown here is derived from an EMBL/GenBank/DDBJ whole genome shotgun (WGS) entry which is preliminary data.</text>
</comment>
<dbReference type="RefSeq" id="WP_181752296.1">
    <property type="nucleotide sequence ID" value="NZ_JACEIQ010000012.1"/>
</dbReference>
<evidence type="ECO:0000256" key="1">
    <source>
        <dbReference type="ARBA" id="ARBA00023125"/>
    </source>
</evidence>
<evidence type="ECO:0000259" key="3">
    <source>
        <dbReference type="PROSITE" id="PS51900"/>
    </source>
</evidence>
<dbReference type="InterPro" id="IPR044068">
    <property type="entry name" value="CB"/>
</dbReference>
<reference evidence="4 5" key="1">
    <citation type="submission" date="2020-07" db="EMBL/GenBank/DDBJ databases">
        <authorList>
            <person name="Feng H."/>
        </authorList>
    </citation>
    <scope>NUCLEOTIDE SEQUENCE [LARGE SCALE GENOMIC DNA]</scope>
    <source>
        <strain evidence="5">s-10</strain>
    </source>
</reference>
<evidence type="ECO:0000256" key="2">
    <source>
        <dbReference type="PROSITE-ProRule" id="PRU01248"/>
    </source>
</evidence>
<dbReference type="GO" id="GO:0003677">
    <property type="term" value="F:DNA binding"/>
    <property type="evidence" value="ECO:0007669"/>
    <property type="project" value="UniProtKB-UniRule"/>
</dbReference>
<feature type="domain" description="Core-binding (CB)" evidence="3">
    <location>
        <begin position="1"/>
        <end position="102"/>
    </location>
</feature>
<protein>
    <recommendedName>
        <fullName evidence="3">Core-binding (CB) domain-containing protein</fullName>
    </recommendedName>
</protein>
<organism evidence="4 5">
    <name type="scientific">Paenactinomyces guangxiensis</name>
    <dbReference type="NCBI Taxonomy" id="1490290"/>
    <lineage>
        <taxon>Bacteria</taxon>
        <taxon>Bacillati</taxon>
        <taxon>Bacillota</taxon>
        <taxon>Bacilli</taxon>
        <taxon>Bacillales</taxon>
        <taxon>Thermoactinomycetaceae</taxon>
        <taxon>Paenactinomyces</taxon>
    </lineage>
</organism>
<evidence type="ECO:0000313" key="4">
    <source>
        <dbReference type="EMBL" id="MBA4495049.1"/>
    </source>
</evidence>
<proteinExistence type="predicted"/>
<keyword evidence="5" id="KW-1185">Reference proteome</keyword>
<dbReference type="EMBL" id="JACEIQ010000012">
    <property type="protein sequence ID" value="MBA4495049.1"/>
    <property type="molecule type" value="Genomic_DNA"/>
</dbReference>
<gene>
    <name evidence="4" type="ORF">H1191_12090</name>
</gene>
<dbReference type="Proteomes" id="UP000535491">
    <property type="component" value="Unassembled WGS sequence"/>
</dbReference>
<accession>A0A7W2A9B3</accession>
<dbReference type="AlphaFoldDB" id="A0A7W2A9B3"/>
<dbReference type="Gene3D" id="1.10.150.130">
    <property type="match status" value="1"/>
</dbReference>
<name>A0A7W2A9B3_9BACL</name>
<dbReference type="PROSITE" id="PS51900">
    <property type="entry name" value="CB"/>
    <property type="match status" value="1"/>
</dbReference>
<dbReference type="InterPro" id="IPR010998">
    <property type="entry name" value="Integrase_recombinase_N"/>
</dbReference>
<sequence length="114" mass="13124">MKILERYYVELEKKGLSSSTIRQHQQSISRFMKWFNTMSEFKDNDFSGWQKVIPKDIQQFRRLSGKGLYADGMGTTEMKKSLSVGTINNTVKHLKQFFGWLLGLSHPFGTAPTG</sequence>
<keyword evidence="1 2" id="KW-0238">DNA-binding</keyword>